<feature type="domain" description="PXA" evidence="5">
    <location>
        <begin position="90"/>
        <end position="273"/>
    </location>
</feature>
<feature type="compositionally biased region" description="Acidic residues" evidence="3">
    <location>
        <begin position="1102"/>
        <end position="1121"/>
    </location>
</feature>
<dbReference type="FunCoup" id="A0A6P8HS36">
    <property type="interactions" value="1946"/>
</dbReference>
<evidence type="ECO:0000259" key="4">
    <source>
        <dbReference type="PROSITE" id="PS50195"/>
    </source>
</evidence>
<evidence type="ECO:0000259" key="5">
    <source>
        <dbReference type="PROSITE" id="PS51207"/>
    </source>
</evidence>
<dbReference type="Pfam" id="PF08628">
    <property type="entry name" value="Nexin_C"/>
    <property type="match status" value="1"/>
</dbReference>
<dbReference type="Pfam" id="PF02194">
    <property type="entry name" value="PXA"/>
    <property type="match status" value="1"/>
</dbReference>
<gene>
    <name evidence="7" type="primary">LOC116292321</name>
</gene>
<dbReference type="InterPro" id="IPR036871">
    <property type="entry name" value="PX_dom_sf"/>
</dbReference>
<evidence type="ECO:0000256" key="3">
    <source>
        <dbReference type="SAM" id="MobiDB-lite"/>
    </source>
</evidence>
<feature type="coiled-coil region" evidence="2">
    <location>
        <begin position="1321"/>
        <end position="1389"/>
    </location>
</feature>
<dbReference type="PROSITE" id="PS51207">
    <property type="entry name" value="PXA"/>
    <property type="match status" value="1"/>
</dbReference>
<dbReference type="Proteomes" id="UP000515163">
    <property type="component" value="Unplaced"/>
</dbReference>
<dbReference type="SMART" id="SM00313">
    <property type="entry name" value="PXA"/>
    <property type="match status" value="1"/>
</dbReference>
<feature type="compositionally biased region" description="Basic and acidic residues" evidence="3">
    <location>
        <begin position="642"/>
        <end position="653"/>
    </location>
</feature>
<dbReference type="InterPro" id="IPR001683">
    <property type="entry name" value="PX_dom"/>
</dbReference>
<name>A0A6P8HS36_ACTTE</name>
<dbReference type="InParanoid" id="A0A6P8HS36"/>
<dbReference type="SUPFAM" id="SSF64268">
    <property type="entry name" value="PX domain"/>
    <property type="match status" value="1"/>
</dbReference>
<evidence type="ECO:0000313" key="6">
    <source>
        <dbReference type="Proteomes" id="UP000515163"/>
    </source>
</evidence>
<dbReference type="Pfam" id="PF00787">
    <property type="entry name" value="PX"/>
    <property type="match status" value="1"/>
</dbReference>
<keyword evidence="2" id="KW-0175">Coiled coil</keyword>
<feature type="region of interest" description="Disordered" evidence="3">
    <location>
        <begin position="1100"/>
        <end position="1149"/>
    </location>
</feature>
<proteinExistence type="inferred from homology"/>
<dbReference type="SMART" id="SM00312">
    <property type="entry name" value="PX"/>
    <property type="match status" value="1"/>
</dbReference>
<keyword evidence="6" id="KW-1185">Reference proteome</keyword>
<dbReference type="OrthoDB" id="5772781at2759"/>
<feature type="region of interest" description="Disordered" evidence="3">
    <location>
        <begin position="1197"/>
        <end position="1232"/>
    </location>
</feature>
<sequence>MRLLASFLALLAFILTGFSWKCLVYYSVFALASWWLIYLFLCSKYELDFDVVFKVLEWVGYGSPHFLENKSCLSSSENTTDGQTALCRIPEPISKRIDVVVQNVSRDFVGSWYREVAEGDVFIEESKAALQKLSVDIYNRMSNLDSHLLSEQVIMVFHAHLERFNKAVSVLKDKDPNLKLAITSSQLLHQTYESQIPSKHLALKNPTSELNYLRTVVDSLLAALLPENIFSCDMGRFILREILAVQLVDLVDMLSDAEWVNEAIIDLLSPPREQLSDVLTDQKLHDQETSDKANKDGLKSIGNSTGINPSGIYKNIENILPEGEEENVISSFERQVRIFPAEGQETTDLAIIDDRIKIKDTEDSLVRNNQQLDNSDSMFNENVKTFDSGNGNLISPEDSEKDLEGCNRPSLSSSWGYLPSSGDKTFQTQSFEAMKQEAIERERLKNSSKKIVDFVGTCCTRFEASDELDGNLKNKFAQMRKRTASLPEDLDVMTNGIDKQNKMCVSNGSRSFQRSVSFPNNMSSVLERDETLDPVERPLRSSTIHPTPVYGSPYYNISFCSSDGSFKSFSDDDMEVEEGEEMDEGNDSDDDEISEDIAPLPIMKAPPRGAISREIDNEGNNMNGDGDVYQHNIRQRKHGFAKRSEFMQDRYKGNGEITGSTEDTSNGKNSFDSFRDNRYSSKDSDSSDPRSPMETTPPKPRMLESDPSFSDSVILAGRKFISSIKSPVKNFGFSSGSSKSTSISSGADSMEVNVPSSIDSASFDSDLPFHRPVLKTKTDSPSSGRKLSRSQAVVDVSSESETETWYGTPPAASVKEEIVYGMPSSSSGDTTDSDNRTVVKIHPSKLISIPSSETALESDWEPGRSKFTLYRIEYDIRIWPSVYKAVLDEKNQLQSTEEKEENPHNKKTIPYKRVIKRRYREFMELHSRLCSGPTAMYMKGILKPNRKYNLPFGRLDKEVVEGRRCLLQNYLVSLVSKPELRDCDDLKQFLGVIDGVSFIKPSVAQIVQSVHVPKMLSRQVTKVIDSIKTALEIEHQEGTEDTAKACPDTVDSSCHWTIVRHSSIDEQPLVDKEEVCAGDCFSAFLDTLELSTPYLTYHDTDTDNSYDDSSGNDDDDDDDDDLLHLLAPRTAGDTSDSPNEPSTASAVSQDDMLNGVLGSKSPGLCIPSTLTHSVSTGSLNEKDTIDFGKQWFQKDVHEKKPKPEVPERPPPPCPADELTDPTNDQQKSKFSHQLKFSKSNVEKLKLAAQKAKEKKVESMENLSHAKEKIKTLSKEKKIETVEQLSHAKDKVKAFSKETKFDSMEPFSHAKDKVKNFSRDKKAETVEHLSQAKEKVKSLSKDAKLEQLSHAKDKVKAFSKEKKIETMENLDQAKEKVKAFSKEKKIETVEHLSHAKDKVKAFSKEKGEESLENLHQVKDKVKAFQKKIPDSKKLRKKYASRSSPMGENKKDVYIQSIPVDTRKTTTRGHEKNFKYSTVNGGEIDIPSVTSSSDDPSCVTEVAGDMVVEEPQCPLSHAILDLTCEVLKGHDSWASIDRVQDGFLGIFGALFEWFVRSEIDDLFTEDNWGFYLENLIQVVWPDGKLFEPSGEQKSEEEKEKTKIKAIKTLMEFFPDLFPLLVGSRVYKDCASNAVESLQNPAINRILIYILLEIFLPELIPELQHGINMERQGYLE</sequence>
<feature type="coiled-coil region" evidence="2">
    <location>
        <begin position="1234"/>
        <end position="1275"/>
    </location>
</feature>
<evidence type="ECO:0000313" key="7">
    <source>
        <dbReference type="RefSeq" id="XP_031555465.1"/>
    </source>
</evidence>
<dbReference type="RefSeq" id="XP_031555465.1">
    <property type="nucleotide sequence ID" value="XM_031699605.1"/>
</dbReference>
<evidence type="ECO:0000256" key="2">
    <source>
        <dbReference type="SAM" id="Coils"/>
    </source>
</evidence>
<organism evidence="6 7">
    <name type="scientific">Actinia tenebrosa</name>
    <name type="common">Australian red waratah sea anemone</name>
    <dbReference type="NCBI Taxonomy" id="6105"/>
    <lineage>
        <taxon>Eukaryota</taxon>
        <taxon>Metazoa</taxon>
        <taxon>Cnidaria</taxon>
        <taxon>Anthozoa</taxon>
        <taxon>Hexacorallia</taxon>
        <taxon>Actiniaria</taxon>
        <taxon>Actiniidae</taxon>
        <taxon>Actinia</taxon>
    </lineage>
</organism>
<dbReference type="PROSITE" id="PS50195">
    <property type="entry name" value="PX"/>
    <property type="match status" value="1"/>
</dbReference>
<dbReference type="KEGG" id="aten:116292321"/>
<feature type="compositionally biased region" description="Low complexity" evidence="3">
    <location>
        <begin position="618"/>
        <end position="627"/>
    </location>
</feature>
<dbReference type="PANTHER" id="PTHR22775:SF3">
    <property type="entry name" value="SORTING NEXIN-13"/>
    <property type="match status" value="1"/>
</dbReference>
<feature type="compositionally biased region" description="Polar residues" evidence="3">
    <location>
        <begin position="1132"/>
        <end position="1148"/>
    </location>
</feature>
<feature type="compositionally biased region" description="Polar residues" evidence="3">
    <location>
        <begin position="657"/>
        <end position="672"/>
    </location>
</feature>
<feature type="region of interest" description="Disordered" evidence="3">
    <location>
        <begin position="727"/>
        <end position="794"/>
    </location>
</feature>
<dbReference type="InterPro" id="IPR003114">
    <property type="entry name" value="Phox_assoc"/>
</dbReference>
<accession>A0A6P8HS36</accession>
<feature type="compositionally biased region" description="Low complexity" evidence="3">
    <location>
        <begin position="732"/>
        <end position="749"/>
    </location>
</feature>
<comment type="similarity">
    <text evidence="1">Belongs to the sorting nexin family.</text>
</comment>
<dbReference type="InterPro" id="IPR013937">
    <property type="entry name" value="Sorting_nexin_C"/>
</dbReference>
<feature type="unsure residue" description="D or N" evidence="7">
    <location>
        <position position="354"/>
    </location>
</feature>
<evidence type="ECO:0000256" key="1">
    <source>
        <dbReference type="ARBA" id="ARBA00010883"/>
    </source>
</evidence>
<feature type="compositionally biased region" description="Basic and acidic residues" evidence="3">
    <location>
        <begin position="1197"/>
        <end position="1207"/>
    </location>
</feature>
<feature type="compositionally biased region" description="Polar residues" evidence="3">
    <location>
        <begin position="754"/>
        <end position="763"/>
    </location>
</feature>
<dbReference type="PANTHER" id="PTHR22775">
    <property type="entry name" value="SORTING NEXIN"/>
    <property type="match status" value="1"/>
</dbReference>
<dbReference type="GO" id="GO:0035091">
    <property type="term" value="F:phosphatidylinositol binding"/>
    <property type="evidence" value="ECO:0007669"/>
    <property type="project" value="InterPro"/>
</dbReference>
<feature type="region of interest" description="Disordered" evidence="3">
    <location>
        <begin position="570"/>
        <end position="709"/>
    </location>
</feature>
<feature type="domain" description="PX" evidence="4">
    <location>
        <begin position="848"/>
        <end position="997"/>
    </location>
</feature>
<reference evidence="7" key="1">
    <citation type="submission" date="2025-08" db="UniProtKB">
        <authorList>
            <consortium name="RefSeq"/>
        </authorList>
    </citation>
    <scope>IDENTIFICATION</scope>
    <source>
        <tissue evidence="7">Tentacle</tissue>
    </source>
</reference>
<feature type="compositionally biased region" description="Acidic residues" evidence="3">
    <location>
        <begin position="571"/>
        <end position="595"/>
    </location>
</feature>
<feature type="compositionally biased region" description="Basic and acidic residues" evidence="3">
    <location>
        <begin position="673"/>
        <end position="688"/>
    </location>
</feature>
<protein>
    <submittedName>
        <fullName evidence="7">Uncharacterized protein LOC116292321 isoform X1</fullName>
    </submittedName>
</protein>
<dbReference type="Gene3D" id="3.30.1520.10">
    <property type="entry name" value="Phox-like domain"/>
    <property type="match status" value="1"/>
</dbReference>
<feature type="compositionally biased region" description="Polar residues" evidence="3">
    <location>
        <begin position="779"/>
        <end position="794"/>
    </location>
</feature>